<dbReference type="RefSeq" id="WP_238556805.1">
    <property type="nucleotide sequence ID" value="NZ_JGZI01000009.1"/>
</dbReference>
<reference evidence="1 2" key="1">
    <citation type="submission" date="2014-03" db="EMBL/GenBank/DDBJ databases">
        <title>Genomics of Bifidobacteria.</title>
        <authorList>
            <person name="Ventura M."/>
            <person name="Milani C."/>
            <person name="Lugli G.A."/>
        </authorList>
    </citation>
    <scope>NUCLEOTIDE SEQUENCE [LARGE SCALE GENOMIC DNA]</scope>
    <source>
        <strain evidence="1 2">LMG 21775</strain>
    </source>
</reference>
<comment type="caution">
    <text evidence="1">The sequence shown here is derived from an EMBL/GenBank/DDBJ whole genome shotgun (WGS) entry which is preliminary data.</text>
</comment>
<name>A0A087CFI8_9BIFI</name>
<organism evidence="1 2">
    <name type="scientific">Bifidobacterium psychraerophilum</name>
    <dbReference type="NCBI Taxonomy" id="218140"/>
    <lineage>
        <taxon>Bacteria</taxon>
        <taxon>Bacillati</taxon>
        <taxon>Actinomycetota</taxon>
        <taxon>Actinomycetes</taxon>
        <taxon>Bifidobacteriales</taxon>
        <taxon>Bifidobacteriaceae</taxon>
        <taxon>Bifidobacterium</taxon>
    </lineage>
</organism>
<dbReference type="eggNOG" id="COG3022">
    <property type="taxonomic scope" value="Bacteria"/>
</dbReference>
<dbReference type="GO" id="GO:0005829">
    <property type="term" value="C:cytosol"/>
    <property type="evidence" value="ECO:0007669"/>
    <property type="project" value="TreeGrafter"/>
</dbReference>
<gene>
    <name evidence="1" type="ORF">BPSY_0886</name>
</gene>
<evidence type="ECO:0000313" key="2">
    <source>
        <dbReference type="Proteomes" id="UP000029050"/>
    </source>
</evidence>
<keyword evidence="2" id="KW-1185">Reference proteome</keyword>
<dbReference type="EMBL" id="JGZI01000009">
    <property type="protein sequence ID" value="KFI82038.1"/>
    <property type="molecule type" value="Genomic_DNA"/>
</dbReference>
<dbReference type="GO" id="GO:0033194">
    <property type="term" value="P:response to hydroperoxide"/>
    <property type="evidence" value="ECO:0007669"/>
    <property type="project" value="TreeGrafter"/>
</dbReference>
<sequence>MSGVRILLPPSEGKTFPSAGPALELGRLSYPELTEARRQVLETLIEVSGRDDAATILKVGKRIMPEVTAQRGILGMPCAPARTVYSGVLYQAARLHGGDDVMIFSGLFGVTTSEDFIPAYRLSMNTTLPGIGSLKAFWRRELAKVELYRRNSGQMGRTPEGARTDDCGETTVDMRSGAYQVTTPHGPWWDLRVVDSRGKVITHAAKHYRGLLTRALLDARRSERQACGSTSASADEHKACIDVARIARSLGDIEVADDGSRHHITLRLQEG</sequence>
<dbReference type="PANTHER" id="PTHR30283">
    <property type="entry name" value="PEROXIDE STRESS RESPONSE PROTEIN YAAA"/>
    <property type="match status" value="1"/>
</dbReference>
<dbReference type="InterPro" id="IPR005583">
    <property type="entry name" value="YaaA"/>
</dbReference>
<dbReference type="AlphaFoldDB" id="A0A087CFI8"/>
<evidence type="ECO:0008006" key="3">
    <source>
        <dbReference type="Google" id="ProtNLM"/>
    </source>
</evidence>
<dbReference type="Proteomes" id="UP000029050">
    <property type="component" value="Unassembled WGS sequence"/>
</dbReference>
<dbReference type="Pfam" id="PF03883">
    <property type="entry name" value="H2O2_YaaD"/>
    <property type="match status" value="1"/>
</dbReference>
<proteinExistence type="predicted"/>
<accession>A0A087CFI8</accession>
<dbReference type="PANTHER" id="PTHR30283:SF4">
    <property type="entry name" value="PEROXIDE STRESS RESISTANCE PROTEIN YAAA"/>
    <property type="match status" value="1"/>
</dbReference>
<dbReference type="STRING" id="218140.BPSY_0886"/>
<protein>
    <recommendedName>
        <fullName evidence="3">Peroxide stress protein YaaA</fullName>
    </recommendedName>
</protein>
<evidence type="ECO:0000313" key="1">
    <source>
        <dbReference type="EMBL" id="KFI82038.1"/>
    </source>
</evidence>